<name>A0AAV0J4D2_9ROSI</name>
<dbReference type="PANTHER" id="PTHR33625">
    <property type="entry name" value="OS08G0179900 PROTEIN"/>
    <property type="match status" value="1"/>
</dbReference>
<accession>A0AAV0J4D2</accession>
<evidence type="ECO:0000313" key="4">
    <source>
        <dbReference type="Proteomes" id="UP001154282"/>
    </source>
</evidence>
<evidence type="ECO:0000256" key="1">
    <source>
        <dbReference type="SAM" id="MobiDB-lite"/>
    </source>
</evidence>
<feature type="region of interest" description="Disordered" evidence="1">
    <location>
        <begin position="36"/>
        <end position="85"/>
    </location>
</feature>
<sequence>MFLGGGRGMGGIGGGGVSGGGGNMMRGLGRAVTRAGVAGDPISPTSAPNSPAPAAAAASPSSRQARKPTASGSGSGPGSGLTLSAGPGGALPIGWTTSALAAPYGSPFDEYGRDWEWVSADGSSSDDKEVIYGLTDEYLALAPPPSADEVHTAVDELSEFVGSGRYRSLIRDRYGNERMDDEIWWSPKFASSSSSIGLELDWKEPSPNLSGISRPYYGTDAVYRAFHLLQSDQSVQRMVTSLSSDAAIWDAVINNEVVRELRQAYDRDENSNANSMSQESASGDETVSYGDEDVVGNKFVKWILDNVKARVVALIESLSELVNKVVVPRGEDGGGRVGEGAAGMAAFEGKVVTSLLLSVVVMLVVVVSRSQKA</sequence>
<feature type="compositionally biased region" description="Polar residues" evidence="1">
    <location>
        <begin position="271"/>
        <end position="285"/>
    </location>
</feature>
<dbReference type="Proteomes" id="UP001154282">
    <property type="component" value="Unassembled WGS sequence"/>
</dbReference>
<proteinExistence type="predicted"/>
<feature type="region of interest" description="Disordered" evidence="1">
    <location>
        <begin position="268"/>
        <end position="287"/>
    </location>
</feature>
<organism evidence="3 4">
    <name type="scientific">Linum tenue</name>
    <dbReference type="NCBI Taxonomy" id="586396"/>
    <lineage>
        <taxon>Eukaryota</taxon>
        <taxon>Viridiplantae</taxon>
        <taxon>Streptophyta</taxon>
        <taxon>Embryophyta</taxon>
        <taxon>Tracheophyta</taxon>
        <taxon>Spermatophyta</taxon>
        <taxon>Magnoliopsida</taxon>
        <taxon>eudicotyledons</taxon>
        <taxon>Gunneridae</taxon>
        <taxon>Pentapetalae</taxon>
        <taxon>rosids</taxon>
        <taxon>fabids</taxon>
        <taxon>Malpighiales</taxon>
        <taxon>Linaceae</taxon>
        <taxon>Linum</taxon>
    </lineage>
</organism>
<evidence type="ECO:0000313" key="3">
    <source>
        <dbReference type="EMBL" id="CAI0404766.1"/>
    </source>
</evidence>
<dbReference type="EMBL" id="CAMGYJ010000004">
    <property type="protein sequence ID" value="CAI0404766.1"/>
    <property type="molecule type" value="Genomic_DNA"/>
</dbReference>
<keyword evidence="2" id="KW-0812">Transmembrane</keyword>
<keyword evidence="4" id="KW-1185">Reference proteome</keyword>
<dbReference type="AlphaFoldDB" id="A0AAV0J4D2"/>
<reference evidence="3" key="1">
    <citation type="submission" date="2022-08" db="EMBL/GenBank/DDBJ databases">
        <authorList>
            <person name="Gutierrez-Valencia J."/>
        </authorList>
    </citation>
    <scope>NUCLEOTIDE SEQUENCE</scope>
</reference>
<comment type="caution">
    <text evidence="3">The sequence shown here is derived from an EMBL/GenBank/DDBJ whole genome shotgun (WGS) entry which is preliminary data.</text>
</comment>
<feature type="compositionally biased region" description="Low complexity" evidence="1">
    <location>
        <begin position="41"/>
        <end position="72"/>
    </location>
</feature>
<dbReference type="PANTHER" id="PTHR33625:SF3">
    <property type="entry name" value="OS04G0550700 PROTEIN"/>
    <property type="match status" value="1"/>
</dbReference>
<keyword evidence="2" id="KW-1133">Transmembrane helix</keyword>
<gene>
    <name evidence="3" type="ORF">LITE_LOCUS12604</name>
</gene>
<keyword evidence="2" id="KW-0472">Membrane</keyword>
<evidence type="ECO:0000256" key="2">
    <source>
        <dbReference type="SAM" id="Phobius"/>
    </source>
</evidence>
<feature type="transmembrane region" description="Helical" evidence="2">
    <location>
        <begin position="351"/>
        <end position="368"/>
    </location>
</feature>
<protein>
    <submittedName>
        <fullName evidence="3">Uncharacterized protein</fullName>
    </submittedName>
</protein>